<dbReference type="AlphaFoldDB" id="A0ABD3MH75"/>
<evidence type="ECO:0000313" key="4">
    <source>
        <dbReference type="Proteomes" id="UP001530293"/>
    </source>
</evidence>
<feature type="region of interest" description="Disordered" evidence="2">
    <location>
        <begin position="1"/>
        <end position="41"/>
    </location>
</feature>
<name>A0ABD3MH75_9STRA</name>
<keyword evidence="4" id="KW-1185">Reference proteome</keyword>
<sequence>MENSTHLVESHVRDRLKSSLPAPPTSHASSSRDPNNGINQAVDAISALSNLEQRWLLAPAATGKRQQQQKQQLSTSGGKNAKRKKRRRKNKKNSNEADNKVGSSSGDLVVIRNADEWIDVNDTVPSNVLRTVNQPAFDLEMNEVGNEFPPLQAVDGDPRMVSLKHDFPPLASLSREDGIARSDPLASYASVLQQSLEQSGGGGYNLDFRNQVIQFLDGHDGEEMDISDEDHDMQIRQDAGECEVGDGTTDANLSTDVSVDGTDTPPVVNNEQEMRAMEKRALKLAELKAKAKLARAKLRMAEEKKARGQRARELPESAEVDFLNRIDPLIDEALSHPSTLPLSNRLPDITAIQDPIDEIGYVHSGFQDSVQINDASQSIIPTEASIPQSIITPSSALADEENETKAKALKQKLHLARLKLEIKKKERELELKRKSNTTRGLDTEVNHPPAILTNNDTATKQLDETTHNPRLEHESLPKDPINSGTEGNNIAAQNNSEPTELRDKKALGAKLELLRQRQKELKQQNDYASLRNLIHRQRGLLQAQRQDLIEISLQLRSCIDGLRSKQELLEQSESRVEEMKHRKRIIEGMGLRATEQLIAARKLLSERRMER</sequence>
<comment type="caution">
    <text evidence="3">The sequence shown here is derived from an EMBL/GenBank/DDBJ whole genome shotgun (WGS) entry which is preliminary data.</text>
</comment>
<feature type="compositionally biased region" description="Basic and acidic residues" evidence="2">
    <location>
        <begin position="461"/>
        <end position="477"/>
    </location>
</feature>
<feature type="compositionally biased region" description="Polar residues" evidence="2">
    <location>
        <begin position="26"/>
        <end position="39"/>
    </location>
</feature>
<feature type="region of interest" description="Disordered" evidence="2">
    <location>
        <begin position="437"/>
        <end position="501"/>
    </location>
</feature>
<gene>
    <name evidence="3" type="ORF">ACHAWU_009002</name>
</gene>
<feature type="compositionally biased region" description="Basic residues" evidence="2">
    <location>
        <begin position="80"/>
        <end position="92"/>
    </location>
</feature>
<feature type="coiled-coil region" evidence="1">
    <location>
        <begin position="406"/>
        <end position="435"/>
    </location>
</feature>
<feature type="compositionally biased region" description="Polar residues" evidence="2">
    <location>
        <begin position="482"/>
        <end position="498"/>
    </location>
</feature>
<feature type="coiled-coil region" evidence="1">
    <location>
        <begin position="504"/>
        <end position="531"/>
    </location>
</feature>
<evidence type="ECO:0000256" key="2">
    <source>
        <dbReference type="SAM" id="MobiDB-lite"/>
    </source>
</evidence>
<reference evidence="3 4" key="1">
    <citation type="submission" date="2024-10" db="EMBL/GenBank/DDBJ databases">
        <title>Updated reference genomes for cyclostephanoid diatoms.</title>
        <authorList>
            <person name="Roberts W.R."/>
            <person name="Alverson A.J."/>
        </authorList>
    </citation>
    <scope>NUCLEOTIDE SEQUENCE [LARGE SCALE GENOMIC DNA]</scope>
    <source>
        <strain evidence="3 4">AJA232-27</strain>
    </source>
</reference>
<feature type="compositionally biased region" description="Basic and acidic residues" evidence="2">
    <location>
        <begin position="8"/>
        <end position="17"/>
    </location>
</feature>
<protein>
    <submittedName>
        <fullName evidence="3">Uncharacterized protein</fullName>
    </submittedName>
</protein>
<dbReference type="Proteomes" id="UP001530293">
    <property type="component" value="Unassembled WGS sequence"/>
</dbReference>
<feature type="region of interest" description="Disordered" evidence="2">
    <location>
        <begin position="242"/>
        <end position="268"/>
    </location>
</feature>
<proteinExistence type="predicted"/>
<evidence type="ECO:0000313" key="3">
    <source>
        <dbReference type="EMBL" id="KAL3763299.1"/>
    </source>
</evidence>
<keyword evidence="1" id="KW-0175">Coiled coil</keyword>
<organism evidence="3 4">
    <name type="scientific">Discostella pseudostelligera</name>
    <dbReference type="NCBI Taxonomy" id="259834"/>
    <lineage>
        <taxon>Eukaryota</taxon>
        <taxon>Sar</taxon>
        <taxon>Stramenopiles</taxon>
        <taxon>Ochrophyta</taxon>
        <taxon>Bacillariophyta</taxon>
        <taxon>Coscinodiscophyceae</taxon>
        <taxon>Thalassiosirophycidae</taxon>
        <taxon>Stephanodiscales</taxon>
        <taxon>Stephanodiscaceae</taxon>
        <taxon>Discostella</taxon>
    </lineage>
</organism>
<feature type="region of interest" description="Disordered" evidence="2">
    <location>
        <begin position="61"/>
        <end position="103"/>
    </location>
</feature>
<dbReference type="EMBL" id="JALLBG020000124">
    <property type="protein sequence ID" value="KAL3763299.1"/>
    <property type="molecule type" value="Genomic_DNA"/>
</dbReference>
<accession>A0ABD3MH75</accession>
<evidence type="ECO:0000256" key="1">
    <source>
        <dbReference type="SAM" id="Coils"/>
    </source>
</evidence>